<feature type="transmembrane region" description="Helical" evidence="1">
    <location>
        <begin position="6"/>
        <end position="23"/>
    </location>
</feature>
<dbReference type="Proteomes" id="UP000007360">
    <property type="component" value="Unassembled WGS sequence"/>
</dbReference>
<dbReference type="RefSeq" id="WP_004029227.1">
    <property type="nucleotide sequence ID" value="NZ_AMPO01000001.1"/>
</dbReference>
<reference evidence="2 3" key="1">
    <citation type="journal article" date="2012" name="J. Bacteriol.">
        <title>Draft genome sequence of Methanobacterium formicicum DSM 3637, an archaebacterium isolated from the methane producer amoeba Pelomyxa palustris.</title>
        <authorList>
            <person name="Gutierrez G."/>
        </authorList>
    </citation>
    <scope>NUCLEOTIDE SEQUENCE [LARGE SCALE GENOMIC DNA]</scope>
    <source>
        <strain evidence="3">DSM 3637 / PP1</strain>
    </source>
</reference>
<keyword evidence="1" id="KW-0812">Transmembrane</keyword>
<organism evidence="2 3">
    <name type="scientific">Methanobacterium formicicum (strain DSM 3637 / PP1)</name>
    <dbReference type="NCBI Taxonomy" id="1204725"/>
    <lineage>
        <taxon>Archaea</taxon>
        <taxon>Methanobacteriati</taxon>
        <taxon>Methanobacteriota</taxon>
        <taxon>Methanomada group</taxon>
        <taxon>Methanobacteria</taxon>
        <taxon>Methanobacteriales</taxon>
        <taxon>Methanobacteriaceae</taxon>
        <taxon>Methanobacterium</taxon>
    </lineage>
</organism>
<protein>
    <submittedName>
        <fullName evidence="2">Energy-converting hydrogenase B subunit J</fullName>
    </submittedName>
</protein>
<name>K2QEZ6_METFP</name>
<evidence type="ECO:0000256" key="1">
    <source>
        <dbReference type="SAM" id="Phobius"/>
    </source>
</evidence>
<keyword evidence="3" id="KW-1185">Reference proteome</keyword>
<dbReference type="AlphaFoldDB" id="K2QEZ6"/>
<keyword evidence="1" id="KW-1133">Transmembrane helix</keyword>
<sequence length="91" mass="10104">MTFYIGPMVLGFLLGFILGSRIKENPESKLKFDSTVYLIFLIIAILVAYFLGPFPYYQDAPLASGFVAAAVGIIMGKLILGRDRKPEKLED</sequence>
<keyword evidence="1" id="KW-0472">Membrane</keyword>
<evidence type="ECO:0000313" key="2">
    <source>
        <dbReference type="EMBL" id="EKF86671.1"/>
    </source>
</evidence>
<feature type="transmembrane region" description="Helical" evidence="1">
    <location>
        <begin position="62"/>
        <end position="80"/>
    </location>
</feature>
<feature type="transmembrane region" description="Helical" evidence="1">
    <location>
        <begin position="35"/>
        <end position="56"/>
    </location>
</feature>
<dbReference type="EMBL" id="AMPO01000001">
    <property type="protein sequence ID" value="EKF86671.1"/>
    <property type="molecule type" value="Genomic_DNA"/>
</dbReference>
<accession>K2QEZ6</accession>
<evidence type="ECO:0000313" key="3">
    <source>
        <dbReference type="Proteomes" id="UP000007360"/>
    </source>
</evidence>
<comment type="caution">
    <text evidence="2">The sequence shown here is derived from an EMBL/GenBank/DDBJ whole genome shotgun (WGS) entry which is preliminary data.</text>
</comment>
<gene>
    <name evidence="2" type="ORF">A994_00255</name>
</gene>
<proteinExistence type="predicted"/>
<dbReference type="OrthoDB" id="82319at2157"/>
<dbReference type="PATRIC" id="fig|1204725.3.peg.50"/>